<keyword evidence="3" id="KW-0808">Transferase</keyword>
<feature type="region of interest" description="Disordered" evidence="1">
    <location>
        <begin position="28"/>
        <end position="85"/>
    </location>
</feature>
<dbReference type="Proteomes" id="UP000239649">
    <property type="component" value="Unassembled WGS sequence"/>
</dbReference>
<name>A0A2P6V461_9CHLO</name>
<evidence type="ECO:0000313" key="4">
    <source>
        <dbReference type="Proteomes" id="UP000239649"/>
    </source>
</evidence>
<keyword evidence="2" id="KW-1133">Transmembrane helix</keyword>
<dbReference type="InterPro" id="IPR001202">
    <property type="entry name" value="WW_dom"/>
</dbReference>
<evidence type="ECO:0000256" key="2">
    <source>
        <dbReference type="SAM" id="Phobius"/>
    </source>
</evidence>
<sequence length="148" mass="15972">MLGLLARRSLKAGGLIVELEEIGIRRSLTSSASSSGRHRLRPAAAASRRPPEPGTLPPAVQQQDDQVAAQQEQWEEVQHPSGYPYYWNRQTNETTALGEPRPGPEGRLATYQRATVQPRQAGPRAGLGQLVAMGAGVGLVFALLSRIL</sequence>
<accession>A0A2P6V461</accession>
<dbReference type="Gene3D" id="2.20.70.10">
    <property type="match status" value="1"/>
</dbReference>
<dbReference type="OrthoDB" id="567920at2759"/>
<keyword evidence="4" id="KW-1185">Reference proteome</keyword>
<feature type="transmembrane region" description="Helical" evidence="2">
    <location>
        <begin position="127"/>
        <end position="147"/>
    </location>
</feature>
<proteinExistence type="predicted"/>
<feature type="compositionally biased region" description="Low complexity" evidence="1">
    <location>
        <begin position="59"/>
        <end position="72"/>
    </location>
</feature>
<dbReference type="GO" id="GO:0016301">
    <property type="term" value="F:kinase activity"/>
    <property type="evidence" value="ECO:0007669"/>
    <property type="project" value="UniProtKB-KW"/>
</dbReference>
<dbReference type="SUPFAM" id="SSF51045">
    <property type="entry name" value="WW domain"/>
    <property type="match status" value="1"/>
</dbReference>
<keyword evidence="2" id="KW-0472">Membrane</keyword>
<organism evidence="3 4">
    <name type="scientific">Micractinium conductrix</name>
    <dbReference type="NCBI Taxonomy" id="554055"/>
    <lineage>
        <taxon>Eukaryota</taxon>
        <taxon>Viridiplantae</taxon>
        <taxon>Chlorophyta</taxon>
        <taxon>core chlorophytes</taxon>
        <taxon>Trebouxiophyceae</taxon>
        <taxon>Chlorellales</taxon>
        <taxon>Chlorellaceae</taxon>
        <taxon>Chlorella clade</taxon>
        <taxon>Micractinium</taxon>
    </lineage>
</organism>
<evidence type="ECO:0000256" key="1">
    <source>
        <dbReference type="SAM" id="MobiDB-lite"/>
    </source>
</evidence>
<dbReference type="AlphaFoldDB" id="A0A2P6V461"/>
<evidence type="ECO:0000313" key="3">
    <source>
        <dbReference type="EMBL" id="PSC68874.1"/>
    </source>
</evidence>
<reference evidence="3 4" key="1">
    <citation type="journal article" date="2018" name="Plant J.">
        <title>Genome sequences of Chlorella sorokiniana UTEX 1602 and Micractinium conductrix SAG 241.80: implications to maltose excretion by a green alga.</title>
        <authorList>
            <person name="Arriola M.B."/>
            <person name="Velmurugan N."/>
            <person name="Zhang Y."/>
            <person name="Plunkett M.H."/>
            <person name="Hondzo H."/>
            <person name="Barney B.M."/>
        </authorList>
    </citation>
    <scope>NUCLEOTIDE SEQUENCE [LARGE SCALE GENOMIC DNA]</scope>
    <source>
        <strain evidence="3 4">SAG 241.80</strain>
    </source>
</reference>
<dbReference type="InterPro" id="IPR036020">
    <property type="entry name" value="WW_dom_sf"/>
</dbReference>
<protein>
    <submittedName>
        <fullName evidence="3">Two-component sensor histidine kinase</fullName>
    </submittedName>
</protein>
<dbReference type="EMBL" id="LHPF02000032">
    <property type="protein sequence ID" value="PSC68874.1"/>
    <property type="molecule type" value="Genomic_DNA"/>
</dbReference>
<keyword evidence="2" id="KW-0812">Transmembrane</keyword>
<dbReference type="CDD" id="cd00201">
    <property type="entry name" value="WW"/>
    <property type="match status" value="1"/>
</dbReference>
<keyword evidence="3" id="KW-0418">Kinase</keyword>
<gene>
    <name evidence="3" type="ORF">C2E20_7616</name>
</gene>
<comment type="caution">
    <text evidence="3">The sequence shown here is derived from an EMBL/GenBank/DDBJ whole genome shotgun (WGS) entry which is preliminary data.</text>
</comment>